<gene>
    <name evidence="2" type="ORF">SNAT2548_LOCUS18734</name>
</gene>
<dbReference type="AlphaFoldDB" id="A0A812PN43"/>
<comment type="caution">
    <text evidence="2">The sequence shown here is derived from an EMBL/GenBank/DDBJ whole genome shotgun (WGS) entry which is preliminary data.</text>
</comment>
<sequence length="228" mass="24731">MKRAAVAGTVEVADGKCVLRLTNLSLAVPNINDMLVKIKTNAIPVHSTKKDLTKRQILSFINHLQKDCGLERGENGGWNDALQSKLYTWFLKCKKGRSQHQLAIEDAPKPNAAVNEPDTPKPNVSTDDAPDSSSESSKSDSSSSSSSSSKGKVDTSRASSSKGKVDTSRASSSKGKVDTSRWDSDWHDVWAMVSSLAESAGASAKRQRIVKQLFHTVEQSKKAWDDAE</sequence>
<evidence type="ECO:0000313" key="3">
    <source>
        <dbReference type="Proteomes" id="UP000604046"/>
    </source>
</evidence>
<keyword evidence="3" id="KW-1185">Reference proteome</keyword>
<organism evidence="2 3">
    <name type="scientific">Symbiodinium natans</name>
    <dbReference type="NCBI Taxonomy" id="878477"/>
    <lineage>
        <taxon>Eukaryota</taxon>
        <taxon>Sar</taxon>
        <taxon>Alveolata</taxon>
        <taxon>Dinophyceae</taxon>
        <taxon>Suessiales</taxon>
        <taxon>Symbiodiniaceae</taxon>
        <taxon>Symbiodinium</taxon>
    </lineage>
</organism>
<dbReference type="EMBL" id="CAJNDS010002154">
    <property type="protein sequence ID" value="CAE7353922.1"/>
    <property type="molecule type" value="Genomic_DNA"/>
</dbReference>
<accession>A0A812PN43</accession>
<reference evidence="2" key="1">
    <citation type="submission" date="2021-02" db="EMBL/GenBank/DDBJ databases">
        <authorList>
            <person name="Dougan E. K."/>
            <person name="Rhodes N."/>
            <person name="Thang M."/>
            <person name="Chan C."/>
        </authorList>
    </citation>
    <scope>NUCLEOTIDE SEQUENCE</scope>
</reference>
<proteinExistence type="predicted"/>
<feature type="region of interest" description="Disordered" evidence="1">
    <location>
        <begin position="101"/>
        <end position="184"/>
    </location>
</feature>
<feature type="compositionally biased region" description="Polar residues" evidence="1">
    <location>
        <begin position="156"/>
        <end position="174"/>
    </location>
</feature>
<dbReference type="Proteomes" id="UP000604046">
    <property type="component" value="Unassembled WGS sequence"/>
</dbReference>
<evidence type="ECO:0000313" key="2">
    <source>
        <dbReference type="EMBL" id="CAE7353922.1"/>
    </source>
</evidence>
<protein>
    <submittedName>
        <fullName evidence="2">Uncharacterized protein</fullName>
    </submittedName>
</protein>
<evidence type="ECO:0000256" key="1">
    <source>
        <dbReference type="SAM" id="MobiDB-lite"/>
    </source>
</evidence>
<name>A0A812PN43_9DINO</name>
<feature type="compositionally biased region" description="Low complexity" evidence="1">
    <location>
        <begin position="131"/>
        <end position="150"/>
    </location>
</feature>
<feature type="compositionally biased region" description="Basic and acidic residues" evidence="1">
    <location>
        <begin position="175"/>
        <end position="184"/>
    </location>
</feature>